<dbReference type="GO" id="GO:0030170">
    <property type="term" value="F:pyridoxal phosphate binding"/>
    <property type="evidence" value="ECO:0007669"/>
    <property type="project" value="InterPro"/>
</dbReference>
<dbReference type="InterPro" id="IPR015424">
    <property type="entry name" value="PyrdxlP-dep_Trfase"/>
</dbReference>
<dbReference type="Proteomes" id="UP000230859">
    <property type="component" value="Unassembled WGS sequence"/>
</dbReference>
<evidence type="ECO:0000313" key="8">
    <source>
        <dbReference type="EMBL" id="PIQ85936.1"/>
    </source>
</evidence>
<evidence type="ECO:0000256" key="2">
    <source>
        <dbReference type="ARBA" id="ARBA00007441"/>
    </source>
</evidence>
<dbReference type="Gene3D" id="3.90.1150.10">
    <property type="entry name" value="Aspartate Aminotransferase, domain 1"/>
    <property type="match status" value="1"/>
</dbReference>
<reference evidence="8 9" key="1">
    <citation type="submission" date="2017-09" db="EMBL/GenBank/DDBJ databases">
        <title>Depth-based differentiation of microbial function through sediment-hosted aquifers and enrichment of novel symbionts in the deep terrestrial subsurface.</title>
        <authorList>
            <person name="Probst A.J."/>
            <person name="Ladd B."/>
            <person name="Jarett J.K."/>
            <person name="Geller-Mcgrath D.E."/>
            <person name="Sieber C.M."/>
            <person name="Emerson J.B."/>
            <person name="Anantharaman K."/>
            <person name="Thomas B.C."/>
            <person name="Malmstrom R."/>
            <person name="Stieglmeier M."/>
            <person name="Klingl A."/>
            <person name="Woyke T."/>
            <person name="Ryan C.M."/>
            <person name="Banfield J.F."/>
        </authorList>
    </citation>
    <scope>NUCLEOTIDE SEQUENCE [LARGE SCALE GENOMIC DNA]</scope>
    <source>
        <strain evidence="8">CG11_big_fil_rev_8_21_14_0_20_45_26</strain>
    </source>
</reference>
<evidence type="ECO:0000256" key="6">
    <source>
        <dbReference type="RuleBase" id="RU000481"/>
    </source>
</evidence>
<organism evidence="8 9">
    <name type="scientific">Candidatus Abzuiibacterium crystallinum</name>
    <dbReference type="NCBI Taxonomy" id="1974748"/>
    <lineage>
        <taxon>Bacteria</taxon>
        <taxon>Pseudomonadati</taxon>
        <taxon>Candidatus Omnitrophota</taxon>
        <taxon>Candidatus Abzuiibacterium</taxon>
    </lineage>
</organism>
<evidence type="ECO:0000313" key="9">
    <source>
        <dbReference type="Proteomes" id="UP000230859"/>
    </source>
</evidence>
<evidence type="ECO:0000259" key="7">
    <source>
        <dbReference type="Pfam" id="PF00155"/>
    </source>
</evidence>
<protein>
    <recommendedName>
        <fullName evidence="6">Aminotransferase</fullName>
        <ecNumber evidence="6">2.6.1.-</ecNumber>
    </recommendedName>
</protein>
<dbReference type="Gene3D" id="3.40.640.10">
    <property type="entry name" value="Type I PLP-dependent aspartate aminotransferase-like (Major domain)"/>
    <property type="match status" value="1"/>
</dbReference>
<evidence type="ECO:0000256" key="4">
    <source>
        <dbReference type="ARBA" id="ARBA00022679"/>
    </source>
</evidence>
<proteinExistence type="inferred from homology"/>
<dbReference type="GO" id="GO:0006520">
    <property type="term" value="P:amino acid metabolic process"/>
    <property type="evidence" value="ECO:0007669"/>
    <property type="project" value="InterPro"/>
</dbReference>
<keyword evidence="5" id="KW-0663">Pyridoxal phosphate</keyword>
<dbReference type="InterPro" id="IPR004838">
    <property type="entry name" value="NHTrfase_class1_PyrdxlP-BS"/>
</dbReference>
<comment type="cofactor">
    <cofactor evidence="1 6">
        <name>pyridoxal 5'-phosphate</name>
        <dbReference type="ChEBI" id="CHEBI:597326"/>
    </cofactor>
</comment>
<evidence type="ECO:0000256" key="5">
    <source>
        <dbReference type="ARBA" id="ARBA00022898"/>
    </source>
</evidence>
<dbReference type="AlphaFoldDB" id="A0A2H0LNL6"/>
<dbReference type="InterPro" id="IPR050596">
    <property type="entry name" value="AspAT/PAT-like"/>
</dbReference>
<dbReference type="InterPro" id="IPR015421">
    <property type="entry name" value="PyrdxlP-dep_Trfase_major"/>
</dbReference>
<accession>A0A2H0LNL6</accession>
<evidence type="ECO:0000256" key="1">
    <source>
        <dbReference type="ARBA" id="ARBA00001933"/>
    </source>
</evidence>
<evidence type="ECO:0000256" key="3">
    <source>
        <dbReference type="ARBA" id="ARBA00022576"/>
    </source>
</evidence>
<dbReference type="PANTHER" id="PTHR46383">
    <property type="entry name" value="ASPARTATE AMINOTRANSFERASE"/>
    <property type="match status" value="1"/>
</dbReference>
<dbReference type="FunFam" id="3.40.640.10:FF:000033">
    <property type="entry name" value="Aspartate aminotransferase"/>
    <property type="match status" value="1"/>
</dbReference>
<name>A0A2H0LNL6_9BACT</name>
<dbReference type="EMBL" id="PCVY01000058">
    <property type="protein sequence ID" value="PIQ85936.1"/>
    <property type="molecule type" value="Genomic_DNA"/>
</dbReference>
<feature type="domain" description="Aminotransferase class I/classII large" evidence="7">
    <location>
        <begin position="31"/>
        <end position="380"/>
    </location>
</feature>
<dbReference type="PANTHER" id="PTHR46383:SF1">
    <property type="entry name" value="ASPARTATE AMINOTRANSFERASE"/>
    <property type="match status" value="1"/>
</dbReference>
<keyword evidence="3 6" id="KW-0032">Aminotransferase</keyword>
<dbReference type="SUPFAM" id="SSF53383">
    <property type="entry name" value="PLP-dependent transferases"/>
    <property type="match status" value="1"/>
</dbReference>
<dbReference type="GO" id="GO:0008483">
    <property type="term" value="F:transaminase activity"/>
    <property type="evidence" value="ECO:0007669"/>
    <property type="project" value="UniProtKB-KW"/>
</dbReference>
<comment type="caution">
    <text evidence="8">The sequence shown here is derived from an EMBL/GenBank/DDBJ whole genome shotgun (WGS) entry which is preliminary data.</text>
</comment>
<dbReference type="PROSITE" id="PS00105">
    <property type="entry name" value="AA_TRANSFER_CLASS_1"/>
    <property type="match status" value="1"/>
</dbReference>
<dbReference type="EC" id="2.6.1.-" evidence="6"/>
<keyword evidence="4 6" id="KW-0808">Transferase</keyword>
<dbReference type="Pfam" id="PF00155">
    <property type="entry name" value="Aminotran_1_2"/>
    <property type="match status" value="1"/>
</dbReference>
<dbReference type="InterPro" id="IPR015422">
    <property type="entry name" value="PyrdxlP-dep_Trfase_small"/>
</dbReference>
<gene>
    <name evidence="8" type="ORF">COV74_06790</name>
</gene>
<dbReference type="InterPro" id="IPR004839">
    <property type="entry name" value="Aminotransferase_I/II_large"/>
</dbReference>
<dbReference type="CDD" id="cd00609">
    <property type="entry name" value="AAT_like"/>
    <property type="match status" value="1"/>
</dbReference>
<sequence>MRLANRIQKVQPSLTLAIAAKAKQMKQQGIDLVSFSAGEPDFDTPEPIKQKAIESLKSGFTKYTPASGTPELKAAIAQKLAQENGLNYQPEQIIVSCGAKHSIYNVLQVLVNEGDEVIFGSPYWLSYPEMVTLAGGRSVVIETPLESGYKIKPEQLESAITPKTKLIILNSPSNPTGAVYNRDELKALAAIAVKKNVCVLSDEIYEKLIFDGADHVSIGALMPEMKDLAITVNGASKAYSMTGWRLGYAACPADIAKAVSSLQSHSTSNPTSFAQVGFLEAIQHGESAVQKMKAEFEKRRNLMVELFSQIKGVKYFKPAGAFYLFLDISEFKLTSVEFADKLLDEAKVALVPGIAFGDDHAVRLSFAASEKNIREGIRRIGEWLKSRA</sequence>
<comment type="similarity">
    <text evidence="2 6">Belongs to the class-I pyridoxal-phosphate-dependent aminotransferase family.</text>
</comment>